<protein>
    <submittedName>
        <fullName evidence="2">Enniatin synthase</fullName>
    </submittedName>
</protein>
<dbReference type="AlphaFoldDB" id="A0A428SYJ8"/>
<dbReference type="InterPro" id="IPR001242">
    <property type="entry name" value="Condensation_dom"/>
</dbReference>
<accession>A0A428SYJ8</accession>
<dbReference type="SUPFAM" id="SSF52777">
    <property type="entry name" value="CoA-dependent acyltransferases"/>
    <property type="match status" value="1"/>
</dbReference>
<dbReference type="PANTHER" id="PTHR45527:SF1">
    <property type="entry name" value="FATTY ACID SYNTHASE"/>
    <property type="match status" value="1"/>
</dbReference>
<organism evidence="2 3">
    <name type="scientific">Fusarium ambrosium</name>
    <dbReference type="NCBI Taxonomy" id="131363"/>
    <lineage>
        <taxon>Eukaryota</taxon>
        <taxon>Fungi</taxon>
        <taxon>Dikarya</taxon>
        <taxon>Ascomycota</taxon>
        <taxon>Pezizomycotina</taxon>
        <taxon>Sordariomycetes</taxon>
        <taxon>Hypocreomycetidae</taxon>
        <taxon>Hypocreales</taxon>
        <taxon>Nectriaceae</taxon>
        <taxon>Fusarium</taxon>
        <taxon>Fusarium solani species complex</taxon>
    </lineage>
</organism>
<dbReference type="GO" id="GO:0031177">
    <property type="term" value="F:phosphopantetheine binding"/>
    <property type="evidence" value="ECO:0007669"/>
    <property type="project" value="TreeGrafter"/>
</dbReference>
<dbReference type="Proteomes" id="UP000288429">
    <property type="component" value="Unassembled WGS sequence"/>
</dbReference>
<gene>
    <name evidence="2" type="ORF">CDV31_014136</name>
</gene>
<dbReference type="Pfam" id="PF00668">
    <property type="entry name" value="Condensation"/>
    <property type="match status" value="1"/>
</dbReference>
<dbReference type="GO" id="GO:0043041">
    <property type="term" value="P:amino acid activation for nonribosomal peptide biosynthetic process"/>
    <property type="evidence" value="ECO:0007669"/>
    <property type="project" value="TreeGrafter"/>
</dbReference>
<dbReference type="GO" id="GO:0009239">
    <property type="term" value="P:enterobactin biosynthetic process"/>
    <property type="evidence" value="ECO:0007669"/>
    <property type="project" value="TreeGrafter"/>
</dbReference>
<evidence type="ECO:0000313" key="2">
    <source>
        <dbReference type="EMBL" id="RSL94848.1"/>
    </source>
</evidence>
<sequence>MVNMARSAGIELKVSDIYQNPTLSGLEAVVNGSIVPYSLIPATTRDGPVDQSYSQGRLWFLDQLEVGALWYLIPYAVRMRGSVDIDALTCALLALEQRHETLRTTFEDHDGTGVQFVHDKLSKDLRVVDATEDDQL</sequence>
<comment type="caution">
    <text evidence="2">The sequence shown here is derived from an EMBL/GenBank/DDBJ whole genome shotgun (WGS) entry which is preliminary data.</text>
</comment>
<dbReference type="PANTHER" id="PTHR45527">
    <property type="entry name" value="NONRIBOSOMAL PEPTIDE SYNTHETASE"/>
    <property type="match status" value="1"/>
</dbReference>
<dbReference type="GO" id="GO:0005829">
    <property type="term" value="C:cytosol"/>
    <property type="evidence" value="ECO:0007669"/>
    <property type="project" value="TreeGrafter"/>
</dbReference>
<dbReference type="InterPro" id="IPR023213">
    <property type="entry name" value="CAT-like_dom_sf"/>
</dbReference>
<evidence type="ECO:0000259" key="1">
    <source>
        <dbReference type="Pfam" id="PF00668"/>
    </source>
</evidence>
<feature type="domain" description="Condensation" evidence="1">
    <location>
        <begin position="53"/>
        <end position="132"/>
    </location>
</feature>
<dbReference type="Gene3D" id="3.30.559.10">
    <property type="entry name" value="Chloramphenicol acetyltransferase-like domain"/>
    <property type="match status" value="1"/>
</dbReference>
<evidence type="ECO:0000313" key="3">
    <source>
        <dbReference type="Proteomes" id="UP000288429"/>
    </source>
</evidence>
<reference evidence="2 3" key="1">
    <citation type="submission" date="2017-06" db="EMBL/GenBank/DDBJ databases">
        <title>Cmopartive genomic analysis of Ambrosia Fusariam Clade fungi.</title>
        <authorList>
            <person name="Stajich J.E."/>
            <person name="Carrillo J."/>
            <person name="Kijimoto T."/>
            <person name="Eskalen A."/>
            <person name="O'Donnell K."/>
            <person name="Kasson M."/>
        </authorList>
    </citation>
    <scope>NUCLEOTIDE SEQUENCE [LARGE SCALE GENOMIC DNA]</scope>
    <source>
        <strain evidence="2 3">NRRL 20438</strain>
    </source>
</reference>
<keyword evidence="3" id="KW-1185">Reference proteome</keyword>
<dbReference type="GO" id="GO:0047527">
    <property type="term" value="F:2,3-dihydroxybenzoate-serine ligase activity"/>
    <property type="evidence" value="ECO:0007669"/>
    <property type="project" value="TreeGrafter"/>
</dbReference>
<dbReference type="GO" id="GO:0009366">
    <property type="term" value="C:enterobactin synthetase complex"/>
    <property type="evidence" value="ECO:0007669"/>
    <property type="project" value="TreeGrafter"/>
</dbReference>
<name>A0A428SYJ8_9HYPO</name>
<proteinExistence type="predicted"/>
<dbReference type="EMBL" id="NIZV01000311">
    <property type="protein sequence ID" value="RSL94848.1"/>
    <property type="molecule type" value="Genomic_DNA"/>
</dbReference>